<accession>A0A7S2R942</accession>
<proteinExistence type="predicted"/>
<feature type="compositionally biased region" description="Polar residues" evidence="2">
    <location>
        <begin position="246"/>
        <end position="256"/>
    </location>
</feature>
<reference evidence="3" key="1">
    <citation type="submission" date="2021-01" db="EMBL/GenBank/DDBJ databases">
        <authorList>
            <person name="Corre E."/>
            <person name="Pelletier E."/>
            <person name="Niang G."/>
            <person name="Scheremetjew M."/>
            <person name="Finn R."/>
            <person name="Kale V."/>
            <person name="Holt S."/>
            <person name="Cochrane G."/>
            <person name="Meng A."/>
            <person name="Brown T."/>
            <person name="Cohen L."/>
        </authorList>
    </citation>
    <scope>NUCLEOTIDE SEQUENCE</scope>
    <source>
        <strain evidence="3">CCMP1243</strain>
    </source>
</reference>
<sequence>MYDQVFWYDLEFPDEASQTRFRLYDPPQRSRPSSVNDWDDDFGEEEVRRPSAYAEGPFDDFGEGEARRSSTYVEGPYARSEPPEVEWQPAVQRPQRRRRSSVDKMPPSRAEDQAREFKARLERMDAKREDLREEIIILAEKLEATEEQLAVIGVTQAMWRRRLVSADGSPRAIELAKQRLQGLVQQRRRGEAAVDMIQEDIAEREELVEELQARCEVLRTKLGLGATSAAAELQGGAGTDEEAVTNRGNENPQEQGTAVEEEEEEEEPPSQAPFIIEEGRKPASQSQWEQRNDASVEGLLSSSASPPVLQPEEEANEGPPTGPGPVL</sequence>
<gene>
    <name evidence="3" type="ORF">RMAR1173_LOCUS2062</name>
</gene>
<dbReference type="EMBL" id="HBHJ01003229">
    <property type="protein sequence ID" value="CAD9664328.1"/>
    <property type="molecule type" value="Transcribed_RNA"/>
</dbReference>
<keyword evidence="1" id="KW-0175">Coiled coil</keyword>
<name>A0A7S2R942_9STRA</name>
<feature type="coiled-coil region" evidence="1">
    <location>
        <begin position="114"/>
        <end position="148"/>
    </location>
</feature>
<feature type="region of interest" description="Disordered" evidence="2">
    <location>
        <begin position="232"/>
        <end position="327"/>
    </location>
</feature>
<evidence type="ECO:0000256" key="1">
    <source>
        <dbReference type="SAM" id="Coils"/>
    </source>
</evidence>
<feature type="compositionally biased region" description="Acidic residues" evidence="2">
    <location>
        <begin position="259"/>
        <end position="268"/>
    </location>
</feature>
<feature type="region of interest" description="Disordered" evidence="2">
    <location>
        <begin position="23"/>
        <end position="114"/>
    </location>
</feature>
<dbReference type="AlphaFoldDB" id="A0A7S2R942"/>
<evidence type="ECO:0000313" key="3">
    <source>
        <dbReference type="EMBL" id="CAD9664328.1"/>
    </source>
</evidence>
<evidence type="ECO:0000256" key="2">
    <source>
        <dbReference type="SAM" id="MobiDB-lite"/>
    </source>
</evidence>
<protein>
    <submittedName>
        <fullName evidence="3">Uncharacterized protein</fullName>
    </submittedName>
</protein>
<feature type="coiled-coil region" evidence="1">
    <location>
        <begin position="194"/>
        <end position="221"/>
    </location>
</feature>
<organism evidence="3">
    <name type="scientific">Rhizochromulina marina</name>
    <dbReference type="NCBI Taxonomy" id="1034831"/>
    <lineage>
        <taxon>Eukaryota</taxon>
        <taxon>Sar</taxon>
        <taxon>Stramenopiles</taxon>
        <taxon>Ochrophyta</taxon>
        <taxon>Dictyochophyceae</taxon>
        <taxon>Rhizochromulinales</taxon>
        <taxon>Rhizochromulina</taxon>
    </lineage>
</organism>